<feature type="compositionally biased region" description="Low complexity" evidence="2">
    <location>
        <begin position="98"/>
        <end position="112"/>
    </location>
</feature>
<keyword evidence="1" id="KW-0175">Coiled coil</keyword>
<feature type="coiled-coil region" evidence="1">
    <location>
        <begin position="212"/>
        <end position="239"/>
    </location>
</feature>
<gene>
    <name evidence="4" type="ORF">AB6A40_008974</name>
</gene>
<dbReference type="PROSITE" id="PS50245">
    <property type="entry name" value="CAP_GLY_2"/>
    <property type="match status" value="1"/>
</dbReference>
<feature type="compositionally biased region" description="Low complexity" evidence="2">
    <location>
        <begin position="160"/>
        <end position="170"/>
    </location>
</feature>
<dbReference type="InterPro" id="IPR036859">
    <property type="entry name" value="CAP-Gly_dom_sf"/>
</dbReference>
<dbReference type="EMBL" id="JBGFUD010008875">
    <property type="protein sequence ID" value="MFH4982265.1"/>
    <property type="molecule type" value="Genomic_DNA"/>
</dbReference>
<feature type="region of interest" description="Disordered" evidence="2">
    <location>
        <begin position="74"/>
        <end position="181"/>
    </location>
</feature>
<dbReference type="SMART" id="SM01052">
    <property type="entry name" value="CAP_GLY"/>
    <property type="match status" value="1"/>
</dbReference>
<dbReference type="SUPFAM" id="SSF74924">
    <property type="entry name" value="Cap-Gly domain"/>
    <property type="match status" value="1"/>
</dbReference>
<dbReference type="Proteomes" id="UP001608902">
    <property type="component" value="Unassembled WGS sequence"/>
</dbReference>
<feature type="domain" description="CAP-Gly" evidence="3">
    <location>
        <begin position="22"/>
        <end position="64"/>
    </location>
</feature>
<dbReference type="Pfam" id="PF01302">
    <property type="entry name" value="CAP_GLY"/>
    <property type="match status" value="1"/>
</dbReference>
<evidence type="ECO:0000259" key="3">
    <source>
        <dbReference type="PROSITE" id="PS50245"/>
    </source>
</evidence>
<dbReference type="AlphaFoldDB" id="A0ABD6EQL5"/>
<evidence type="ECO:0000256" key="2">
    <source>
        <dbReference type="SAM" id="MobiDB-lite"/>
    </source>
</evidence>
<reference evidence="4 5" key="1">
    <citation type="submission" date="2024-08" db="EMBL/GenBank/DDBJ databases">
        <title>Gnathostoma spinigerum genome.</title>
        <authorList>
            <person name="Gonzalez-Bertolin B."/>
            <person name="Monzon S."/>
            <person name="Zaballos A."/>
            <person name="Jimenez P."/>
            <person name="Dekumyoy P."/>
            <person name="Varona S."/>
            <person name="Cuesta I."/>
            <person name="Sumanam S."/>
            <person name="Adisakwattana P."/>
            <person name="Gasser R.B."/>
            <person name="Hernandez-Gonzalez A."/>
            <person name="Young N.D."/>
            <person name="Perteguer M.J."/>
        </authorList>
    </citation>
    <scope>NUCLEOTIDE SEQUENCE [LARGE SCALE GENOMIC DNA]</scope>
    <source>
        <strain evidence="4">AL3</strain>
        <tissue evidence="4">Liver</tissue>
    </source>
</reference>
<keyword evidence="5" id="KW-1185">Reference proteome</keyword>
<feature type="compositionally biased region" description="Polar residues" evidence="2">
    <location>
        <begin position="122"/>
        <end position="131"/>
    </location>
</feature>
<evidence type="ECO:0000313" key="5">
    <source>
        <dbReference type="Proteomes" id="UP001608902"/>
    </source>
</evidence>
<dbReference type="PANTHER" id="PTHR18916">
    <property type="entry name" value="DYNACTIN 1-RELATED MICROTUBULE-BINDING"/>
    <property type="match status" value="1"/>
</dbReference>
<dbReference type="Gene3D" id="2.30.30.190">
    <property type="entry name" value="CAP Gly-rich-like domain"/>
    <property type="match status" value="1"/>
</dbReference>
<dbReference type="InterPro" id="IPR000938">
    <property type="entry name" value="CAP-Gly_domain"/>
</dbReference>
<dbReference type="PROSITE" id="PS00845">
    <property type="entry name" value="CAP_GLY_1"/>
    <property type="match status" value="1"/>
</dbReference>
<accession>A0ABD6EQL5</accession>
<comment type="caution">
    <text evidence="4">The sequence shown here is derived from an EMBL/GenBank/DDBJ whole genome shotgun (WGS) entry which is preliminary data.</text>
</comment>
<organism evidence="4 5">
    <name type="scientific">Gnathostoma spinigerum</name>
    <dbReference type="NCBI Taxonomy" id="75299"/>
    <lineage>
        <taxon>Eukaryota</taxon>
        <taxon>Metazoa</taxon>
        <taxon>Ecdysozoa</taxon>
        <taxon>Nematoda</taxon>
        <taxon>Chromadorea</taxon>
        <taxon>Rhabditida</taxon>
        <taxon>Spirurina</taxon>
        <taxon>Gnathostomatomorpha</taxon>
        <taxon>Gnathostomatoidea</taxon>
        <taxon>Gnathostomatidae</taxon>
        <taxon>Gnathostoma</taxon>
    </lineage>
</organism>
<evidence type="ECO:0000256" key="1">
    <source>
        <dbReference type="SAM" id="Coils"/>
    </source>
</evidence>
<name>A0ABD6EQL5_9BILA</name>
<evidence type="ECO:0000313" key="4">
    <source>
        <dbReference type="EMBL" id="MFH4982265.1"/>
    </source>
</evidence>
<sequence>MSFEVGVRVDTEKGRGKVAFYGPTQFADGMWVGVILDEPNGKNNGSVKGVKYFECDDNYGLFVKASQVKVELKMKSPHSVSSLRTPAAHRREVNYGKSSPSGSPRMTPSSSSDRLKAPANVASRSLSNTRKPATPKVEEKGHSSTETLQPGIEGVGRVDQQSSSPSQSSPDFAGEKSLSSPEAVKEIVRKMEETPLTVPSVLPPGIDESNELEYLRIQYKDLTEKLESLRAKRREDHIKLVEFERNRIQLQSLLEYKAQMTVTHTELRKKLQEKEKVYCRSRLFPTA</sequence>
<proteinExistence type="predicted"/>
<protein>
    <recommendedName>
        <fullName evidence="3">CAP-Gly domain-containing protein</fullName>
    </recommendedName>
</protein>